<sequence length="111" mass="11795">MPVRKTAVKECPCDVKATKPTARKADPAKKTKPAAKKPDAAKATKPAPKKSAPVKKTKPAGKAASSACCRPCSSPPLVTKRQTRSTTKTRKVMFHLEESSDSDCCCCSCDC</sequence>
<organism evidence="2 3">
    <name type="scientific">Phyllotreta striolata</name>
    <name type="common">Striped flea beetle</name>
    <name type="synonym">Crioceris striolata</name>
    <dbReference type="NCBI Taxonomy" id="444603"/>
    <lineage>
        <taxon>Eukaryota</taxon>
        <taxon>Metazoa</taxon>
        <taxon>Ecdysozoa</taxon>
        <taxon>Arthropoda</taxon>
        <taxon>Hexapoda</taxon>
        <taxon>Insecta</taxon>
        <taxon>Pterygota</taxon>
        <taxon>Neoptera</taxon>
        <taxon>Endopterygota</taxon>
        <taxon>Coleoptera</taxon>
        <taxon>Polyphaga</taxon>
        <taxon>Cucujiformia</taxon>
        <taxon>Chrysomeloidea</taxon>
        <taxon>Chrysomelidae</taxon>
        <taxon>Galerucinae</taxon>
        <taxon>Alticini</taxon>
        <taxon>Phyllotreta</taxon>
    </lineage>
</organism>
<proteinExistence type="predicted"/>
<reference evidence="2" key="1">
    <citation type="submission" date="2022-01" db="EMBL/GenBank/DDBJ databases">
        <authorList>
            <person name="King R."/>
        </authorList>
    </citation>
    <scope>NUCLEOTIDE SEQUENCE</scope>
</reference>
<evidence type="ECO:0000313" key="3">
    <source>
        <dbReference type="Proteomes" id="UP001153712"/>
    </source>
</evidence>
<gene>
    <name evidence="2" type="ORF">PHYEVI_LOCUS1938</name>
</gene>
<dbReference type="Proteomes" id="UP001153712">
    <property type="component" value="Chromosome 10"/>
</dbReference>
<dbReference type="AlphaFoldDB" id="A0A9N9TFW7"/>
<feature type="compositionally biased region" description="Basic and acidic residues" evidence="1">
    <location>
        <begin position="20"/>
        <end position="29"/>
    </location>
</feature>
<protein>
    <submittedName>
        <fullName evidence="2">Uncharacterized protein</fullName>
    </submittedName>
</protein>
<accession>A0A9N9TFW7</accession>
<evidence type="ECO:0000313" key="2">
    <source>
        <dbReference type="EMBL" id="CAG9855489.1"/>
    </source>
</evidence>
<dbReference type="EMBL" id="OU900103">
    <property type="protein sequence ID" value="CAG9855489.1"/>
    <property type="molecule type" value="Genomic_DNA"/>
</dbReference>
<name>A0A9N9TFW7_PHYSR</name>
<evidence type="ECO:0000256" key="1">
    <source>
        <dbReference type="SAM" id="MobiDB-lite"/>
    </source>
</evidence>
<keyword evidence="3" id="KW-1185">Reference proteome</keyword>
<feature type="region of interest" description="Disordered" evidence="1">
    <location>
        <begin position="20"/>
        <end position="88"/>
    </location>
</feature>